<accession>A0A9W4TTQ9</accession>
<feature type="region of interest" description="Disordered" evidence="1">
    <location>
        <begin position="121"/>
        <end position="178"/>
    </location>
</feature>
<proteinExistence type="predicted"/>
<dbReference type="OrthoDB" id="4084568at2759"/>
<feature type="region of interest" description="Disordered" evidence="1">
    <location>
        <begin position="588"/>
        <end position="657"/>
    </location>
</feature>
<sequence>MDPSEIKMRTEIRRCRRCKRKRLDDEPLEVKQYKTCAKCRIIERNKKNSRKPLAEETMLYGLKQFREQASTENYIEEEGLLKDEFFKRYHNQPFNYEREIERLYNSPNHVAPMIINNPNETLIPNESTSPGPKYQLTLRPVDPTEKPPKQSKKRQQREQLEREYHLRPPQPSVPVQQQQPIQPFIPPAVTNNHHHHRVIQEQQHKPIDHLQRQQLQQQQQYQQQQNQYKYQKLNHKGEELDIFEELAKLGNSNEDISDKLKVDPYSLANVYDDFEKYLSKILESRFNNKDVENLVYLKEFSPEFTSNLSKIDLKVLENAKSDSTTPTPQANALYSNPNLRLNDRQIKENISNNLKAIFIDLIIAINNLEYNIKYSNVNDMRLSATMSDSITTSYKISSTSVNDNDQLKKIKTSTISLNFNKKYNILIIKFNHINYKPSDIQYTNEFKSIVRVTYENLLEEKEKTSSKLATWKLDFSSLTGNLVYEKLISTQQPYSDEGKEFLKNLSKDIFISDFIHFNEKLKIDGDDDIKVSDKPEGEQQDGTKLKLKFSTKKSKKDNEELDLDKIGITEDVLVKSLLGKENLGIEDASIAPGADEDESMADAESEEEDFSDIVAPENEDEEIAEVEEDQESDSGGVELIGEVNNKENGTINGNSDAEFSREGFLKPIIKESTADALDPILKHNVVM</sequence>
<keyword evidence="3" id="KW-1185">Reference proteome</keyword>
<evidence type="ECO:0000313" key="2">
    <source>
        <dbReference type="EMBL" id="CAI5756732.1"/>
    </source>
</evidence>
<protein>
    <submittedName>
        <fullName evidence="2">Uncharacterized protein</fullName>
    </submittedName>
</protein>
<dbReference type="Proteomes" id="UP001152885">
    <property type="component" value="Unassembled WGS sequence"/>
</dbReference>
<reference evidence="2" key="1">
    <citation type="submission" date="2022-12" db="EMBL/GenBank/DDBJ databases">
        <authorList>
            <person name="Brejova B."/>
        </authorList>
    </citation>
    <scope>NUCLEOTIDE SEQUENCE</scope>
</reference>
<dbReference type="AlphaFoldDB" id="A0A9W4TTQ9"/>
<feature type="compositionally biased region" description="Acidic residues" evidence="1">
    <location>
        <begin position="594"/>
        <end position="632"/>
    </location>
</feature>
<feature type="compositionally biased region" description="Low complexity" evidence="1">
    <location>
        <begin position="212"/>
        <end position="223"/>
    </location>
</feature>
<dbReference type="EMBL" id="CANTUO010000001">
    <property type="protein sequence ID" value="CAI5756732.1"/>
    <property type="molecule type" value="Genomic_DNA"/>
</dbReference>
<comment type="caution">
    <text evidence="2">The sequence shown here is derived from an EMBL/GenBank/DDBJ whole genome shotgun (WGS) entry which is preliminary data.</text>
</comment>
<feature type="region of interest" description="Disordered" evidence="1">
    <location>
        <begin position="197"/>
        <end position="223"/>
    </location>
</feature>
<name>A0A9W4TTQ9_9ASCO</name>
<evidence type="ECO:0000313" key="3">
    <source>
        <dbReference type="Proteomes" id="UP001152885"/>
    </source>
</evidence>
<feature type="compositionally biased region" description="Polar residues" evidence="1">
    <location>
        <begin position="646"/>
        <end position="657"/>
    </location>
</feature>
<feature type="compositionally biased region" description="Basic and acidic residues" evidence="1">
    <location>
        <begin position="198"/>
        <end position="211"/>
    </location>
</feature>
<organism evidence="2 3">
    <name type="scientific">Candida verbasci</name>
    <dbReference type="NCBI Taxonomy" id="1227364"/>
    <lineage>
        <taxon>Eukaryota</taxon>
        <taxon>Fungi</taxon>
        <taxon>Dikarya</taxon>
        <taxon>Ascomycota</taxon>
        <taxon>Saccharomycotina</taxon>
        <taxon>Pichiomycetes</taxon>
        <taxon>Debaryomycetaceae</taxon>
        <taxon>Candida/Lodderomyces clade</taxon>
        <taxon>Candida</taxon>
    </lineage>
</organism>
<evidence type="ECO:0000256" key="1">
    <source>
        <dbReference type="SAM" id="MobiDB-lite"/>
    </source>
</evidence>
<gene>
    <name evidence="2" type="ORF">CANVERA_P1250</name>
</gene>
<feature type="compositionally biased region" description="Basic and acidic residues" evidence="1">
    <location>
        <begin position="156"/>
        <end position="166"/>
    </location>
</feature>
<feature type="compositionally biased region" description="Polar residues" evidence="1">
    <location>
        <begin position="121"/>
        <end position="130"/>
    </location>
</feature>